<evidence type="ECO:0000313" key="1">
    <source>
        <dbReference type="EMBL" id="ORD95630.1"/>
    </source>
</evidence>
<dbReference type="EMBL" id="LVKB01000234">
    <property type="protein sequence ID" value="ORD95630.1"/>
    <property type="molecule type" value="Genomic_DNA"/>
</dbReference>
<name>A0A1X0Q7A5_9MICR</name>
<evidence type="ECO:0000313" key="2">
    <source>
        <dbReference type="Proteomes" id="UP000192356"/>
    </source>
</evidence>
<dbReference type="VEuPathDB" id="MicrosporidiaDB:HERIO_2345"/>
<dbReference type="Proteomes" id="UP000192356">
    <property type="component" value="Unassembled WGS sequence"/>
</dbReference>
<gene>
    <name evidence="1" type="ORF">HERIO_2345</name>
</gene>
<proteinExistence type="predicted"/>
<reference evidence="1 2" key="1">
    <citation type="journal article" date="2017" name="Environ. Microbiol.">
        <title>Decay of the glycolytic pathway and adaptation to intranuclear parasitism within Enterocytozoonidae microsporidia.</title>
        <authorList>
            <person name="Wiredu Boakye D."/>
            <person name="Jaroenlak P."/>
            <person name="Prachumwat A."/>
            <person name="Williams T.A."/>
            <person name="Bateman K.S."/>
            <person name="Itsathitphaisarn O."/>
            <person name="Sritunyalucksana K."/>
            <person name="Paszkiewicz K.H."/>
            <person name="Moore K.A."/>
            <person name="Stentiford G.D."/>
            <person name="Williams B.A."/>
        </authorList>
    </citation>
    <scope>NUCLEOTIDE SEQUENCE [LARGE SCALE GENOMIC DNA]</scope>
    <source>
        <strain evidence="1 2">GB1</strain>
    </source>
</reference>
<dbReference type="VEuPathDB" id="MicrosporidiaDB:A0H76_1646"/>
<accession>A0A1X0Q7A5</accession>
<protein>
    <submittedName>
        <fullName evidence="1">Uncharacterized protein</fullName>
    </submittedName>
</protein>
<keyword evidence="2" id="KW-1185">Reference proteome</keyword>
<dbReference type="AlphaFoldDB" id="A0A1X0Q7A5"/>
<sequence>MNKYKIIFHKIFKSIVNKVDFKTSIRELKVVYTEKVIESHIFSLLISKSIITRDTWKTGNFSVHS</sequence>
<comment type="caution">
    <text evidence="1">The sequence shown here is derived from an EMBL/GenBank/DDBJ whole genome shotgun (WGS) entry which is preliminary data.</text>
</comment>
<organism evidence="1 2">
    <name type="scientific">Hepatospora eriocheir</name>
    <dbReference type="NCBI Taxonomy" id="1081669"/>
    <lineage>
        <taxon>Eukaryota</taxon>
        <taxon>Fungi</taxon>
        <taxon>Fungi incertae sedis</taxon>
        <taxon>Microsporidia</taxon>
        <taxon>Hepatosporidae</taxon>
        <taxon>Hepatospora</taxon>
    </lineage>
</organism>